<keyword evidence="5 7" id="KW-0472">Membrane</keyword>
<evidence type="ECO:0000256" key="3">
    <source>
        <dbReference type="ARBA" id="ARBA00022781"/>
    </source>
</evidence>
<gene>
    <name evidence="7" type="primary">atpH</name>
    <name evidence="8" type="ORF">JCM19302_4046</name>
</gene>
<dbReference type="InterPro" id="IPR026015">
    <property type="entry name" value="ATP_synth_OSCP/delta_N_sf"/>
</dbReference>
<dbReference type="GO" id="GO:0046933">
    <property type="term" value="F:proton-transporting ATP synthase activity, rotational mechanism"/>
    <property type="evidence" value="ECO:0007669"/>
    <property type="project" value="UniProtKB-UniRule"/>
</dbReference>
<keyword evidence="6 7" id="KW-0066">ATP synthesis</keyword>
<dbReference type="Gene3D" id="1.10.520.20">
    <property type="entry name" value="N-terminal domain of the delta subunit of the F1F0-ATP synthase"/>
    <property type="match status" value="1"/>
</dbReference>
<dbReference type="GO" id="GO:0005886">
    <property type="term" value="C:plasma membrane"/>
    <property type="evidence" value="ECO:0007669"/>
    <property type="project" value="UniProtKB-SubCell"/>
</dbReference>
<comment type="function">
    <text evidence="7">This protein is part of the stalk that links CF(0) to CF(1). It either transmits conformational changes from CF(0) to CF(1) or is implicated in proton conduction.</text>
</comment>
<name>A0A090WPF2_9FLAO</name>
<comment type="subcellular location">
    <subcellularLocation>
        <location evidence="7">Cell membrane</location>
        <topology evidence="7">Peripheral membrane protein</topology>
    </subcellularLocation>
    <subcellularLocation>
        <location evidence="1">Membrane</location>
    </subcellularLocation>
</comment>
<proteinExistence type="inferred from homology"/>
<comment type="caution">
    <text evidence="8">The sequence shown here is derived from an EMBL/GenBank/DDBJ whole genome shotgun (WGS) entry which is preliminary data.</text>
</comment>
<comment type="similarity">
    <text evidence="7">Belongs to the ATPase delta chain family.</text>
</comment>
<evidence type="ECO:0000256" key="5">
    <source>
        <dbReference type="ARBA" id="ARBA00023136"/>
    </source>
</evidence>
<keyword evidence="4 7" id="KW-0406">Ion transport</keyword>
<evidence type="ECO:0000256" key="7">
    <source>
        <dbReference type="HAMAP-Rule" id="MF_01416"/>
    </source>
</evidence>
<dbReference type="HAMAP" id="MF_01416">
    <property type="entry name" value="ATP_synth_delta_bact"/>
    <property type="match status" value="1"/>
</dbReference>
<sequence length="181" mass="19936">MENMAGTRAAIRYAKAVLSLALSEKNADKVNDDMKLIANTIAQNEDLANMLENSVVKTETKKAALLAIFPKLNKTSNGLFNLLISNKRIDILNDVAVKYSELFDAHNGKELAEVTTAVPLTKELETKVLAKVKALTNKTVELKSIVDESILGGFILRVGDKQYDASISNKLNKLKREFTLN</sequence>
<comment type="function">
    <text evidence="7">F(1)F(0) ATP synthase produces ATP from ADP in the presence of a proton or sodium gradient. F-type ATPases consist of two structural domains, F(1) containing the extramembraneous catalytic core and F(0) containing the membrane proton channel, linked together by a central stalk and a peripheral stalk. During catalysis, ATP synthesis in the catalytic domain of F(1) is coupled via a rotary mechanism of the central stalk subunits to proton translocation.</text>
</comment>
<evidence type="ECO:0000313" key="9">
    <source>
        <dbReference type="Proteomes" id="UP000029646"/>
    </source>
</evidence>
<evidence type="ECO:0000256" key="1">
    <source>
        <dbReference type="ARBA" id="ARBA00004370"/>
    </source>
</evidence>
<dbReference type="PROSITE" id="PS00389">
    <property type="entry name" value="ATPASE_DELTA"/>
    <property type="match status" value="1"/>
</dbReference>
<dbReference type="NCBIfam" id="TIGR01145">
    <property type="entry name" value="ATP_synt_delta"/>
    <property type="match status" value="1"/>
</dbReference>
<organism evidence="8 9">
    <name type="scientific">Jejuia pallidilutea</name>
    <dbReference type="NCBI Taxonomy" id="504487"/>
    <lineage>
        <taxon>Bacteria</taxon>
        <taxon>Pseudomonadati</taxon>
        <taxon>Bacteroidota</taxon>
        <taxon>Flavobacteriia</taxon>
        <taxon>Flavobacteriales</taxon>
        <taxon>Flavobacteriaceae</taxon>
        <taxon>Jejuia</taxon>
    </lineage>
</organism>
<keyword evidence="7" id="KW-0139">CF(1)</keyword>
<accession>A0A090WPF2</accession>
<keyword evidence="2 7" id="KW-0813">Transport</keyword>
<dbReference type="PRINTS" id="PR00125">
    <property type="entry name" value="ATPASEDELTA"/>
</dbReference>
<keyword evidence="3 7" id="KW-0375">Hydrogen ion transport</keyword>
<protein>
    <recommendedName>
        <fullName evidence="7">ATP synthase subunit delta</fullName>
    </recommendedName>
    <alternativeName>
        <fullName evidence="7">ATP synthase F(1) sector subunit delta</fullName>
    </alternativeName>
    <alternativeName>
        <fullName evidence="7">F-type ATPase subunit delta</fullName>
        <shortName evidence="7">F-ATPase subunit delta</shortName>
    </alternativeName>
</protein>
<keyword evidence="7" id="KW-1003">Cell membrane</keyword>
<evidence type="ECO:0000256" key="6">
    <source>
        <dbReference type="ARBA" id="ARBA00023310"/>
    </source>
</evidence>
<dbReference type="GO" id="GO:0016787">
    <property type="term" value="F:hydrolase activity"/>
    <property type="evidence" value="ECO:0007669"/>
    <property type="project" value="UniProtKB-KW"/>
</dbReference>
<dbReference type="InterPro" id="IPR020781">
    <property type="entry name" value="ATPase_OSCP/d_CS"/>
</dbReference>
<keyword evidence="8" id="KW-0378">Hydrolase</keyword>
<reference evidence="8 9" key="1">
    <citation type="journal article" date="2014" name="Genome Announc.">
        <title>Draft Genome Sequence of Marine Flavobacterium Jejuia pallidilutea Strain 11shimoA1 and Pigmentation Mutants.</title>
        <authorList>
            <person name="Takatani N."/>
            <person name="Nakanishi M."/>
            <person name="Meirelles P."/>
            <person name="Mino S."/>
            <person name="Suda W."/>
            <person name="Oshima K."/>
            <person name="Hattori M."/>
            <person name="Ohkuma M."/>
            <person name="Hosokawa M."/>
            <person name="Miyashita K."/>
            <person name="Thompson F.L."/>
            <person name="Niwa A."/>
            <person name="Sawabe T."/>
            <person name="Sawabe T."/>
        </authorList>
    </citation>
    <scope>NUCLEOTIDE SEQUENCE [LARGE SCALE GENOMIC DNA]</scope>
    <source>
        <strain evidence="9">JCM19302</strain>
    </source>
</reference>
<dbReference type="SUPFAM" id="SSF47928">
    <property type="entry name" value="N-terminal domain of the delta subunit of the F1F0-ATP synthase"/>
    <property type="match status" value="1"/>
</dbReference>
<dbReference type="Pfam" id="PF00213">
    <property type="entry name" value="OSCP"/>
    <property type="match status" value="1"/>
</dbReference>
<dbReference type="InterPro" id="IPR000711">
    <property type="entry name" value="ATPase_OSCP/dsu"/>
</dbReference>
<evidence type="ECO:0000256" key="4">
    <source>
        <dbReference type="ARBA" id="ARBA00023065"/>
    </source>
</evidence>
<evidence type="ECO:0000256" key="2">
    <source>
        <dbReference type="ARBA" id="ARBA00022448"/>
    </source>
</evidence>
<dbReference type="EMBL" id="BBNS01000001">
    <property type="protein sequence ID" value="GAL69317.1"/>
    <property type="molecule type" value="Genomic_DNA"/>
</dbReference>
<dbReference type="Proteomes" id="UP000029646">
    <property type="component" value="Unassembled WGS sequence"/>
</dbReference>
<dbReference type="PANTHER" id="PTHR11910">
    <property type="entry name" value="ATP SYNTHASE DELTA CHAIN"/>
    <property type="match status" value="1"/>
</dbReference>
<dbReference type="AlphaFoldDB" id="A0A090WPF2"/>
<evidence type="ECO:0000313" key="8">
    <source>
        <dbReference type="EMBL" id="GAL69317.1"/>
    </source>
</evidence>
<dbReference type="GO" id="GO:0045259">
    <property type="term" value="C:proton-transporting ATP synthase complex"/>
    <property type="evidence" value="ECO:0007669"/>
    <property type="project" value="UniProtKB-KW"/>
</dbReference>